<evidence type="ECO:0000313" key="1">
    <source>
        <dbReference type="EMBL" id="KAJ9063194.1"/>
    </source>
</evidence>
<dbReference type="Proteomes" id="UP001165960">
    <property type="component" value="Unassembled WGS sequence"/>
</dbReference>
<reference evidence="1" key="1">
    <citation type="submission" date="2022-04" db="EMBL/GenBank/DDBJ databases">
        <title>Genome of the entomopathogenic fungus Entomophthora muscae.</title>
        <authorList>
            <person name="Elya C."/>
            <person name="Lovett B.R."/>
            <person name="Lee E."/>
            <person name="Macias A.M."/>
            <person name="Hajek A.E."/>
            <person name="De Bivort B.L."/>
            <person name="Kasson M.T."/>
            <person name="De Fine Licht H.H."/>
            <person name="Stajich J.E."/>
        </authorList>
    </citation>
    <scope>NUCLEOTIDE SEQUENCE</scope>
    <source>
        <strain evidence="1">Berkeley</strain>
    </source>
</reference>
<protein>
    <submittedName>
        <fullName evidence="1">Uncharacterized protein</fullName>
    </submittedName>
</protein>
<name>A0ACC2SLP9_9FUNG</name>
<accession>A0ACC2SLP9</accession>
<evidence type="ECO:0000313" key="2">
    <source>
        <dbReference type="Proteomes" id="UP001165960"/>
    </source>
</evidence>
<dbReference type="EMBL" id="QTSX02004976">
    <property type="protein sequence ID" value="KAJ9063194.1"/>
    <property type="molecule type" value="Genomic_DNA"/>
</dbReference>
<comment type="caution">
    <text evidence="1">The sequence shown here is derived from an EMBL/GenBank/DDBJ whole genome shotgun (WGS) entry which is preliminary data.</text>
</comment>
<keyword evidence="2" id="KW-1185">Reference proteome</keyword>
<sequence>MSAHNSNQTSLHQVYQGLMAGMTKEDCNMFMQMPRPSQVCFLNQLLPVNNYQLRPQDSDTTVVGSEHGTVTPAKGEGEANSIFAEADAPLI</sequence>
<proteinExistence type="predicted"/>
<organism evidence="1 2">
    <name type="scientific">Entomophthora muscae</name>
    <dbReference type="NCBI Taxonomy" id="34485"/>
    <lineage>
        <taxon>Eukaryota</taxon>
        <taxon>Fungi</taxon>
        <taxon>Fungi incertae sedis</taxon>
        <taxon>Zoopagomycota</taxon>
        <taxon>Entomophthoromycotina</taxon>
        <taxon>Entomophthoromycetes</taxon>
        <taxon>Entomophthorales</taxon>
        <taxon>Entomophthoraceae</taxon>
        <taxon>Entomophthora</taxon>
    </lineage>
</organism>
<gene>
    <name evidence="1" type="ORF">DSO57_1002494</name>
</gene>